<sequence length="211" mass="23843">MKVVTIIICIIALVLAAIAYSFYNTNKQMKAEFNFKINNLEQQKAALENELEIKIGEISKEKEEQIVRLKNAYDELVADMEKEIEEGKIQITQLADRLSVSMLDRILFPSGEAEITPEGLEVLERVGKILKNTQNKIIRVEGHTDNVAIHSNLQKKFPTNWELSTARATHVVRFLHENVGIEAVCLQAIGMSEYHPVASNKTAAGRSQNRR</sequence>
<proteinExistence type="predicted"/>
<dbReference type="SUPFAM" id="SSF103088">
    <property type="entry name" value="OmpA-like"/>
    <property type="match status" value="1"/>
</dbReference>
<feature type="coiled-coil region" evidence="1">
    <location>
        <begin position="30"/>
        <end position="97"/>
    </location>
</feature>
<dbReference type="PANTHER" id="PTHR30329">
    <property type="entry name" value="STATOR ELEMENT OF FLAGELLAR MOTOR COMPLEX"/>
    <property type="match status" value="1"/>
</dbReference>
<reference evidence="3" key="1">
    <citation type="journal article" date="2014" name="Front. Microbiol.">
        <title>High frequency of phylogenetically diverse reductive dehalogenase-homologous genes in deep subseafloor sedimentary metagenomes.</title>
        <authorList>
            <person name="Kawai M."/>
            <person name="Futagami T."/>
            <person name="Toyoda A."/>
            <person name="Takaki Y."/>
            <person name="Nishi S."/>
            <person name="Hori S."/>
            <person name="Arai W."/>
            <person name="Tsubouchi T."/>
            <person name="Morono Y."/>
            <person name="Uchiyama I."/>
            <person name="Ito T."/>
            <person name="Fujiyama A."/>
            <person name="Inagaki F."/>
            <person name="Takami H."/>
        </authorList>
    </citation>
    <scope>NUCLEOTIDE SEQUENCE</scope>
    <source>
        <strain evidence="3">Expedition CK06-06</strain>
    </source>
</reference>
<evidence type="ECO:0000259" key="2">
    <source>
        <dbReference type="PROSITE" id="PS51123"/>
    </source>
</evidence>
<dbReference type="Gene3D" id="3.30.1330.60">
    <property type="entry name" value="OmpA-like domain"/>
    <property type="match status" value="1"/>
</dbReference>
<dbReference type="InterPro" id="IPR036737">
    <property type="entry name" value="OmpA-like_sf"/>
</dbReference>
<protein>
    <recommendedName>
        <fullName evidence="2">OmpA-like domain-containing protein</fullName>
    </recommendedName>
</protein>
<dbReference type="EMBL" id="BARU01005116">
    <property type="protein sequence ID" value="GAH26964.1"/>
    <property type="molecule type" value="Genomic_DNA"/>
</dbReference>
<dbReference type="AlphaFoldDB" id="X1FC71"/>
<name>X1FC71_9ZZZZ</name>
<dbReference type="PANTHER" id="PTHR30329:SF21">
    <property type="entry name" value="LIPOPROTEIN YIAD-RELATED"/>
    <property type="match status" value="1"/>
</dbReference>
<gene>
    <name evidence="3" type="ORF">S03H2_09864</name>
</gene>
<dbReference type="PROSITE" id="PS51123">
    <property type="entry name" value="OMPA_2"/>
    <property type="match status" value="1"/>
</dbReference>
<organism evidence="3">
    <name type="scientific">marine sediment metagenome</name>
    <dbReference type="NCBI Taxonomy" id="412755"/>
    <lineage>
        <taxon>unclassified sequences</taxon>
        <taxon>metagenomes</taxon>
        <taxon>ecological metagenomes</taxon>
    </lineage>
</organism>
<accession>X1FC71</accession>
<dbReference type="InterPro" id="IPR050330">
    <property type="entry name" value="Bact_OuterMem_StrucFunc"/>
</dbReference>
<comment type="caution">
    <text evidence="3">The sequence shown here is derived from an EMBL/GenBank/DDBJ whole genome shotgun (WGS) entry which is preliminary data.</text>
</comment>
<keyword evidence="1" id="KW-0175">Coiled coil</keyword>
<feature type="domain" description="OmpA-like" evidence="2">
    <location>
        <begin position="95"/>
        <end position="211"/>
    </location>
</feature>
<dbReference type="CDD" id="cd07185">
    <property type="entry name" value="OmpA_C-like"/>
    <property type="match status" value="1"/>
</dbReference>
<dbReference type="InterPro" id="IPR006665">
    <property type="entry name" value="OmpA-like"/>
</dbReference>
<evidence type="ECO:0000256" key="1">
    <source>
        <dbReference type="SAM" id="Coils"/>
    </source>
</evidence>
<evidence type="ECO:0000313" key="3">
    <source>
        <dbReference type="EMBL" id="GAH26964.1"/>
    </source>
</evidence>
<feature type="non-terminal residue" evidence="3">
    <location>
        <position position="211"/>
    </location>
</feature>
<dbReference type="Pfam" id="PF00691">
    <property type="entry name" value="OmpA"/>
    <property type="match status" value="1"/>
</dbReference>